<name>A0A6I4T9D1_9SPHN</name>
<comment type="caution">
    <text evidence="2">The sequence shown here is derived from an EMBL/GenBank/DDBJ whole genome shotgun (WGS) entry which is preliminary data.</text>
</comment>
<reference evidence="2 3" key="1">
    <citation type="submission" date="2019-12" db="EMBL/GenBank/DDBJ databases">
        <title>Genomic-based taxomic classification of the family Erythrobacteraceae.</title>
        <authorList>
            <person name="Xu L."/>
        </authorList>
    </citation>
    <scope>NUCLEOTIDE SEQUENCE [LARGE SCALE GENOMIC DNA]</scope>
    <source>
        <strain evidence="2 3">LMG 29518</strain>
    </source>
</reference>
<evidence type="ECO:0000256" key="1">
    <source>
        <dbReference type="SAM" id="SignalP"/>
    </source>
</evidence>
<evidence type="ECO:0000313" key="2">
    <source>
        <dbReference type="EMBL" id="MXO66761.1"/>
    </source>
</evidence>
<organism evidence="2 3">
    <name type="scientific">Altericroceibacterium endophyticum</name>
    <dbReference type="NCBI Taxonomy" id="1808508"/>
    <lineage>
        <taxon>Bacteria</taxon>
        <taxon>Pseudomonadati</taxon>
        <taxon>Pseudomonadota</taxon>
        <taxon>Alphaproteobacteria</taxon>
        <taxon>Sphingomonadales</taxon>
        <taxon>Erythrobacteraceae</taxon>
        <taxon>Altericroceibacterium</taxon>
    </lineage>
</organism>
<dbReference type="AlphaFoldDB" id="A0A6I4T9D1"/>
<feature type="chain" id="PRO_5026307769" evidence="1">
    <location>
        <begin position="22"/>
        <end position="297"/>
    </location>
</feature>
<keyword evidence="1" id="KW-0732">Signal</keyword>
<dbReference type="EMBL" id="WTYT01000006">
    <property type="protein sequence ID" value="MXO66761.1"/>
    <property type="molecule type" value="Genomic_DNA"/>
</dbReference>
<proteinExistence type="predicted"/>
<evidence type="ECO:0000313" key="3">
    <source>
        <dbReference type="Proteomes" id="UP000438476"/>
    </source>
</evidence>
<gene>
    <name evidence="2" type="ORF">GRI91_13425</name>
</gene>
<accession>A0A6I4T9D1</accession>
<feature type="signal peptide" evidence="1">
    <location>
        <begin position="1"/>
        <end position="21"/>
    </location>
</feature>
<protein>
    <submittedName>
        <fullName evidence="2">SH3 domain-containing protein</fullName>
    </submittedName>
</protein>
<sequence length="297" mass="29912">MFIALPAAAALIATAPMPAMAKDSGAAPQLTHCDQSIGTIAVVEGDAAGWTEWNLSSPRELIYALARESGCFTPHNPSASTPARFLVTAIAGSQEDVDQGVEIGKSVATEALIRSGAAGKVLSSVPFAGAALGMFGGLGGKKKTVAAGLKVVDPASGMAVAGGTGSVKKSTIKFKNDENEWARSAAGTAGYADSKKGQMLTEAFVLAFNNLIAQRSALEVSPVAQGGAAAGTVAPASSAAVVAIDTVMRAEPSVDGAAKRSLRAGTELTPTGNREGLFIEATDNYGTTGWVSVEDLG</sequence>
<dbReference type="OrthoDB" id="7201328at2"/>
<dbReference type="Proteomes" id="UP000438476">
    <property type="component" value="Unassembled WGS sequence"/>
</dbReference>
<keyword evidence="3" id="KW-1185">Reference proteome</keyword>